<reference evidence="2" key="2">
    <citation type="submission" date="2015-01" db="EMBL/GenBank/DDBJ databases">
        <title>Evolutionary Origins and Diversification of the Mycorrhizal Mutualists.</title>
        <authorList>
            <consortium name="DOE Joint Genome Institute"/>
            <consortium name="Mycorrhizal Genomics Consortium"/>
            <person name="Kohler A."/>
            <person name="Kuo A."/>
            <person name="Nagy L.G."/>
            <person name="Floudas D."/>
            <person name="Copeland A."/>
            <person name="Barry K.W."/>
            <person name="Cichocki N."/>
            <person name="Veneault-Fourrey C."/>
            <person name="LaButti K."/>
            <person name="Lindquist E.A."/>
            <person name="Lipzen A."/>
            <person name="Lundell T."/>
            <person name="Morin E."/>
            <person name="Murat C."/>
            <person name="Riley R."/>
            <person name="Ohm R."/>
            <person name="Sun H."/>
            <person name="Tunlid A."/>
            <person name="Henrissat B."/>
            <person name="Grigoriev I.V."/>
            <person name="Hibbett D.S."/>
            <person name="Martin F."/>
        </authorList>
    </citation>
    <scope>NUCLEOTIDE SEQUENCE [LARGE SCALE GENOMIC DNA]</scope>
    <source>
        <strain evidence="2">Foug A</strain>
    </source>
</reference>
<protein>
    <submittedName>
        <fullName evidence="1">Uncharacterized protein</fullName>
    </submittedName>
</protein>
<keyword evidence="2" id="KW-1185">Reference proteome</keyword>
<organism evidence="1 2">
    <name type="scientific">Scleroderma citrinum Foug A</name>
    <dbReference type="NCBI Taxonomy" id="1036808"/>
    <lineage>
        <taxon>Eukaryota</taxon>
        <taxon>Fungi</taxon>
        <taxon>Dikarya</taxon>
        <taxon>Basidiomycota</taxon>
        <taxon>Agaricomycotina</taxon>
        <taxon>Agaricomycetes</taxon>
        <taxon>Agaricomycetidae</taxon>
        <taxon>Boletales</taxon>
        <taxon>Sclerodermatineae</taxon>
        <taxon>Sclerodermataceae</taxon>
        <taxon>Scleroderma</taxon>
    </lineage>
</organism>
<dbReference type="InParanoid" id="A0A0C2ZLI9"/>
<evidence type="ECO:0000313" key="1">
    <source>
        <dbReference type="EMBL" id="KIM53517.1"/>
    </source>
</evidence>
<dbReference type="Proteomes" id="UP000053989">
    <property type="component" value="Unassembled WGS sequence"/>
</dbReference>
<dbReference type="AlphaFoldDB" id="A0A0C2ZLI9"/>
<gene>
    <name evidence="1" type="ORF">SCLCIDRAFT_434226</name>
</gene>
<proteinExistence type="predicted"/>
<accession>A0A0C2ZLI9</accession>
<reference evidence="1 2" key="1">
    <citation type="submission" date="2014-04" db="EMBL/GenBank/DDBJ databases">
        <authorList>
            <consortium name="DOE Joint Genome Institute"/>
            <person name="Kuo A."/>
            <person name="Kohler A."/>
            <person name="Nagy L.G."/>
            <person name="Floudas D."/>
            <person name="Copeland A."/>
            <person name="Barry K.W."/>
            <person name="Cichocki N."/>
            <person name="Veneault-Fourrey C."/>
            <person name="LaButti K."/>
            <person name="Lindquist E.A."/>
            <person name="Lipzen A."/>
            <person name="Lundell T."/>
            <person name="Morin E."/>
            <person name="Murat C."/>
            <person name="Sun H."/>
            <person name="Tunlid A."/>
            <person name="Henrissat B."/>
            <person name="Grigoriev I.V."/>
            <person name="Hibbett D.S."/>
            <person name="Martin F."/>
            <person name="Nordberg H.P."/>
            <person name="Cantor M.N."/>
            <person name="Hua S.X."/>
        </authorList>
    </citation>
    <scope>NUCLEOTIDE SEQUENCE [LARGE SCALE GENOMIC DNA]</scope>
    <source>
        <strain evidence="1 2">Foug A</strain>
    </source>
</reference>
<name>A0A0C2ZLI9_9AGAM</name>
<evidence type="ECO:0000313" key="2">
    <source>
        <dbReference type="Proteomes" id="UP000053989"/>
    </source>
</evidence>
<sequence>MCNSMWLSPCSTFRKVTATGNCSPFFVVCEYHGLKGRSHMSVVVALTGGPAHYFYHVGYGLTTCVYAECSFVKFSTAYCLQAS</sequence>
<dbReference type="HOGENOM" id="CLU_2543923_0_0_1"/>
<dbReference type="EMBL" id="KN822179">
    <property type="protein sequence ID" value="KIM53517.1"/>
    <property type="molecule type" value="Genomic_DNA"/>
</dbReference>